<protein>
    <submittedName>
        <fullName evidence="2">Oligosaccharide repeat unit polymerase</fullName>
    </submittedName>
</protein>
<dbReference type="NCBIfam" id="TIGR04370">
    <property type="entry name" value="glyco_rpt_poly"/>
    <property type="match status" value="1"/>
</dbReference>
<dbReference type="EMBL" id="JAVDYI010000001">
    <property type="protein sequence ID" value="MDR7359919.1"/>
    <property type="molecule type" value="Genomic_DNA"/>
</dbReference>
<name>A0ABU2BMQ2_9MICC</name>
<accession>A0ABU2BMQ2</accession>
<evidence type="ECO:0000313" key="2">
    <source>
        <dbReference type="EMBL" id="MDR7359919.1"/>
    </source>
</evidence>
<keyword evidence="1" id="KW-0472">Membrane</keyword>
<sequence length="445" mass="48850">MIILLALSAMVRFIAPRTFFVALCHNGVWAGALALIATDLIHYTPASTTAWMTLITGLVFFNLGVMTAGLRSNKYVNVPSQTTTGDSSLISRRLLLLLLLVYMLAFGFYLYVVGERFGYETILEDPESIRSADGVSYLASVPLPIRLALFLGPFIFAVLGVRDALKNPLPLLVRLIGMAVLGLSMLALLQRTNLFMGVLLLLAVLLTKPKLANQSQLTRRRSGRSRRVHPALAICLLGVVLIGSFQYLGSALGKTGEQYDSTVVSPALKASGLTSPFHYYTSGTVAFLALVDSKNASWPEPNVRGEINIGDNNPQTWGAALFAPILEVFPVASAWENIAPFIDVGVLTNVFTWLEPFYRDFRVAGVSFGMMAYGFTIAYLFRRRYLSTRAFWIQAVMLSTVFLSPFVAKINNTLFIVMIMTIVFVTLHSHNSNKVQAAVRGPSSK</sequence>
<feature type="transmembrane region" description="Helical" evidence="1">
    <location>
        <begin position="134"/>
        <end position="159"/>
    </location>
</feature>
<feature type="transmembrane region" description="Helical" evidence="1">
    <location>
        <begin position="94"/>
        <end position="114"/>
    </location>
</feature>
<comment type="caution">
    <text evidence="2">The sequence shown here is derived from an EMBL/GenBank/DDBJ whole genome shotgun (WGS) entry which is preliminary data.</text>
</comment>
<organism evidence="2 3">
    <name type="scientific">Paeniglutamicibacter sulfureus</name>
    <dbReference type="NCBI Taxonomy" id="43666"/>
    <lineage>
        <taxon>Bacteria</taxon>
        <taxon>Bacillati</taxon>
        <taxon>Actinomycetota</taxon>
        <taxon>Actinomycetes</taxon>
        <taxon>Micrococcales</taxon>
        <taxon>Micrococcaceae</taxon>
        <taxon>Paeniglutamicibacter</taxon>
    </lineage>
</organism>
<keyword evidence="3" id="KW-1185">Reference proteome</keyword>
<feature type="transmembrane region" description="Helical" evidence="1">
    <location>
        <begin position="361"/>
        <end position="381"/>
    </location>
</feature>
<feature type="transmembrane region" description="Helical" evidence="1">
    <location>
        <begin position="171"/>
        <end position="188"/>
    </location>
</feature>
<feature type="transmembrane region" description="Helical" evidence="1">
    <location>
        <begin position="50"/>
        <end position="70"/>
    </location>
</feature>
<proteinExistence type="predicted"/>
<evidence type="ECO:0000313" key="3">
    <source>
        <dbReference type="Proteomes" id="UP001183817"/>
    </source>
</evidence>
<dbReference type="RefSeq" id="WP_310292551.1">
    <property type="nucleotide sequence ID" value="NZ_BAAAWO010000001.1"/>
</dbReference>
<feature type="transmembrane region" description="Helical" evidence="1">
    <location>
        <begin position="231"/>
        <end position="249"/>
    </location>
</feature>
<evidence type="ECO:0000256" key="1">
    <source>
        <dbReference type="SAM" id="Phobius"/>
    </source>
</evidence>
<dbReference type="Proteomes" id="UP001183817">
    <property type="component" value="Unassembled WGS sequence"/>
</dbReference>
<gene>
    <name evidence="2" type="ORF">J2S64_003610</name>
</gene>
<feature type="transmembrane region" description="Helical" evidence="1">
    <location>
        <begin position="194"/>
        <end position="211"/>
    </location>
</feature>
<keyword evidence="1" id="KW-1133">Transmembrane helix</keyword>
<reference evidence="2 3" key="1">
    <citation type="submission" date="2023-07" db="EMBL/GenBank/DDBJ databases">
        <title>Sequencing the genomes of 1000 actinobacteria strains.</title>
        <authorList>
            <person name="Klenk H.-P."/>
        </authorList>
    </citation>
    <scope>NUCLEOTIDE SEQUENCE [LARGE SCALE GENOMIC DNA]</scope>
    <source>
        <strain evidence="2 3">DSM 20167</strain>
    </source>
</reference>
<keyword evidence="1" id="KW-0812">Transmembrane</keyword>